<dbReference type="STRING" id="273121.WS0266"/>
<reference evidence="3 4" key="1">
    <citation type="journal article" date="2003" name="Proc. Natl. Acad. Sci. U.S.A.">
        <title>Complete genome sequence and analysis of Wolinella succinogenes.</title>
        <authorList>
            <person name="Baar C."/>
            <person name="Eppinger M."/>
            <person name="Raddatz G."/>
            <person name="Simon JM."/>
            <person name="Lanz C."/>
            <person name="Klimmek O."/>
            <person name="Nandakumar R."/>
            <person name="Gross R."/>
            <person name="Rosinus A."/>
            <person name="Keller H."/>
            <person name="Jagtap P."/>
            <person name="Linke B."/>
            <person name="Meyer F."/>
            <person name="Lederer H."/>
            <person name="Schuster S.C."/>
        </authorList>
    </citation>
    <scope>NUCLEOTIDE SEQUENCE [LARGE SCALE GENOMIC DNA]</scope>
    <source>
        <strain evidence="4">ATCC 29543 / DSM 1740 / CCUG 13145 / JCM 31913 / LMG 7466 / NCTC 11488 / FDC 602W</strain>
    </source>
</reference>
<protein>
    <recommendedName>
        <fullName evidence="2">Plasminogen-binding protein PgbA N-terminal domain-containing protein</fullName>
    </recommendedName>
</protein>
<dbReference type="Proteomes" id="UP000000422">
    <property type="component" value="Chromosome"/>
</dbReference>
<proteinExistence type="predicted"/>
<feature type="chain" id="PRO_5004288856" description="Plasminogen-binding protein PgbA N-terminal domain-containing protein" evidence="1">
    <location>
        <begin position="18"/>
        <end position="271"/>
    </location>
</feature>
<keyword evidence="4" id="KW-1185">Reference proteome</keyword>
<dbReference type="AlphaFoldDB" id="Q7MSN6"/>
<keyword evidence="1" id="KW-0732">Signal</keyword>
<dbReference type="Pfam" id="PF15436">
    <property type="entry name" value="PGBA_N"/>
    <property type="match status" value="1"/>
</dbReference>
<evidence type="ECO:0000256" key="1">
    <source>
        <dbReference type="SAM" id="SignalP"/>
    </source>
</evidence>
<dbReference type="eggNOG" id="COG2863">
    <property type="taxonomic scope" value="Bacteria"/>
</dbReference>
<dbReference type="InterPro" id="IPR029276">
    <property type="entry name" value="PgbA_N"/>
</dbReference>
<evidence type="ECO:0000259" key="2">
    <source>
        <dbReference type="Pfam" id="PF15436"/>
    </source>
</evidence>
<organism evidence="4">
    <name type="scientific">Wolinella succinogenes (strain ATCC 29543 / DSM 1740 / CCUG 13145 / JCM 31913 / LMG 7466 / NCTC 11488 / FDC 602W)</name>
    <name type="common">Vibrio succinogenes</name>
    <dbReference type="NCBI Taxonomy" id="273121"/>
    <lineage>
        <taxon>Bacteria</taxon>
        <taxon>Pseudomonadati</taxon>
        <taxon>Campylobacterota</taxon>
        <taxon>Epsilonproteobacteria</taxon>
        <taxon>Campylobacterales</taxon>
        <taxon>Helicobacteraceae</taxon>
        <taxon>Wolinella</taxon>
    </lineage>
</organism>
<feature type="domain" description="Plasminogen-binding protein PgbA N-terminal" evidence="2">
    <location>
        <begin position="26"/>
        <end position="244"/>
    </location>
</feature>
<dbReference type="KEGG" id="wsu:WS0266"/>
<sequence length="271" mass="31142">MIIRILSALLCGTMMFAAPLPFGNKIAVPIVQMDADSEHYAYVPAFDLRVGESGEIIRWFDRSHSAIVARAAVIEVKEGKAKIAFERFKTLDQKAFPNPELTPRKNDEVIFRTFYDRAFLIAPNQELYQKIKDAYPEMTWQHPDLFASYLLDNGTHAPNTEDFRKICDAYSAGIVYIVNLNEGQARDCQTFGLLKKDYITGRVAVEDRMKPFFSRLGSIEQSWFNFIIGGVAVEDYYLYYDALLKGQIKDEDITFFGRVYRYLQDGINKVF</sequence>
<dbReference type="HOGENOM" id="CLU_076567_0_0_7"/>
<dbReference type="EMBL" id="BX571657">
    <property type="protein sequence ID" value="CAE09420.1"/>
    <property type="molecule type" value="Genomic_DNA"/>
</dbReference>
<name>Q7MSN6_WOLSU</name>
<evidence type="ECO:0000313" key="3">
    <source>
        <dbReference type="EMBL" id="CAE09420.1"/>
    </source>
</evidence>
<evidence type="ECO:0000313" key="4">
    <source>
        <dbReference type="Proteomes" id="UP000000422"/>
    </source>
</evidence>
<accession>Q7MSN6</accession>
<dbReference type="RefSeq" id="WP_011138221.1">
    <property type="nucleotide sequence ID" value="NC_005090.1"/>
</dbReference>
<feature type="signal peptide" evidence="1">
    <location>
        <begin position="1"/>
        <end position="17"/>
    </location>
</feature>
<gene>
    <name evidence="3" type="ordered locus">WS0266</name>
</gene>